<comment type="caution">
    <text evidence="1">The sequence shown here is derived from an EMBL/GenBank/DDBJ whole genome shotgun (WGS) entry which is preliminary data.</text>
</comment>
<dbReference type="EMBL" id="LBYB01000006">
    <property type="protein sequence ID" value="KKR41837.1"/>
    <property type="molecule type" value="Genomic_DNA"/>
</dbReference>
<evidence type="ECO:0000313" key="1">
    <source>
        <dbReference type="EMBL" id="KKR41837.1"/>
    </source>
</evidence>
<accession>A0A0G0TV99</accession>
<name>A0A0G0TV99_9BACT</name>
<reference evidence="1 2" key="1">
    <citation type="journal article" date="2015" name="Nature">
        <title>rRNA introns, odd ribosomes, and small enigmatic genomes across a large radiation of phyla.</title>
        <authorList>
            <person name="Brown C.T."/>
            <person name="Hug L.A."/>
            <person name="Thomas B.C."/>
            <person name="Sharon I."/>
            <person name="Castelle C.J."/>
            <person name="Singh A."/>
            <person name="Wilkins M.J."/>
            <person name="Williams K.H."/>
            <person name="Banfield J.F."/>
        </authorList>
    </citation>
    <scope>NUCLEOTIDE SEQUENCE [LARGE SCALE GENOMIC DNA]</scope>
</reference>
<sequence length="87" mass="9526">MKRNKLIIAVAVALALFVLLTIVNSLNNGNKTLISPTLWQGGDKTVAGPESTPAINAPKEIRYDSSTDLEKELNSINPQILDEDFQF</sequence>
<proteinExistence type="predicted"/>
<dbReference type="Proteomes" id="UP000034881">
    <property type="component" value="Unassembled WGS sequence"/>
</dbReference>
<dbReference type="AlphaFoldDB" id="A0A0G0TV99"/>
<gene>
    <name evidence="1" type="ORF">UT77_C0006G0069</name>
</gene>
<protein>
    <submittedName>
        <fullName evidence="1">Uncharacterized protein</fullName>
    </submittedName>
</protein>
<organism evidence="1 2">
    <name type="scientific">Candidatus Daviesbacteria bacterium GW2011_GWC2_40_12</name>
    <dbReference type="NCBI Taxonomy" id="1618431"/>
    <lineage>
        <taxon>Bacteria</taxon>
        <taxon>Candidatus Daviesiibacteriota</taxon>
    </lineage>
</organism>
<evidence type="ECO:0000313" key="2">
    <source>
        <dbReference type="Proteomes" id="UP000034881"/>
    </source>
</evidence>